<dbReference type="EMBL" id="JAVRRD010000032">
    <property type="protein sequence ID" value="KAK5046068.1"/>
    <property type="molecule type" value="Genomic_DNA"/>
</dbReference>
<dbReference type="SUPFAM" id="SSF48371">
    <property type="entry name" value="ARM repeat"/>
    <property type="match status" value="1"/>
</dbReference>
<keyword evidence="3" id="KW-0653">Protein transport</keyword>
<dbReference type="Proteomes" id="UP001358417">
    <property type="component" value="Unassembled WGS sequence"/>
</dbReference>
<sequence length="1057" mass="115153">MEEQVLQLLQATTRPDTVVIKAAEQGLLQLYPQTDFPFALLTIATHQNIEAGSRKAALTSLKSYVLQTWSPQFDETFTGNVYLNEDAKARIRDQILAICTASADQAPKETSIQGLAAGVASKIASVDFPDSWPNLFPSLLNILNTSTDDGPIHGALRVLSELIDSGLTEQQFFAVAQELVGALQHVALDNNRALIVRAMTLNVFRSCFEMLEMVMADHGPAVKAFLNESITTWMPFFTETIKEPLSRTEGSTIDQNDTQLRGLVALKVQAIKTLDKLRQVYVQAISPHAVGLFQVVWEELSRLAAPYSDLFVEGSAEGKLVDSDNLPCSLDALVLEEIDFLQVTIRAPPVRSELSTQMKQLGDAQHTVQWLQELIRVLVQFAKIPKEEEGLWEYDSNLYLCEATSLTAAYTPRAACAELVVRSLGEWLKQIPIVAMLHFNQQTLLTQNAGWKEREALLFLLNQSLKEVDDVSGKLQQTTASALLEQVSVSLQDSQIFMRAAAHLTLGCLFKVTGDGYYDAAAASFTNAISAAGTDPSDVVKISCISIIPDYLEALPSNITHPMQGAIINVINEFITSHDLRDELEDADDIKAAIIQTLRDAIMLDTTTVTESNAIDIFFTLASDGAGNFQLFSLLTEAFEGIVSSVAAHGSEPYVRLCAKTIPALTGAFDIANMTQESALTNLAAELVSALAEFGSEPLPDGFVNAVMPKLQRVLMEATEAELVRPATLAVEHMLSKGTQQYLAWTDPQRKSSIEVTLTIINRLLNSRDVDENAGSEVGTLASTLVSKCGADKLGPYLMDLLRAVAIRLATADRIQFIQSLCMVFVGLTIAAPKEVVDFLSELNINGTPGFSVVLTKWLENSVHFAGFDEVRQNVVALSKLFALQDARIKAVTVKGDLIIDANPSGRIKTRSQAKLNPDRWTSIPADLKILKLMVDELSSAATSQFPNLAAAQAAADALDEVDSDAEDADDWEDVGTAGAIDLASESVRNDLMGLVGEGSLAGMDRAASPTGSRVRDEETAEYLLQWFKNEAGRDGFAALFEQLTEEEKGRLRELVA</sequence>
<dbReference type="GO" id="GO:0005635">
    <property type="term" value="C:nuclear envelope"/>
    <property type="evidence" value="ECO:0007669"/>
    <property type="project" value="TreeGrafter"/>
</dbReference>
<dbReference type="AlphaFoldDB" id="A0AAV9MWI4"/>
<keyword evidence="7" id="KW-1185">Reference proteome</keyword>
<dbReference type="Pfam" id="PF03810">
    <property type="entry name" value="IBN_N"/>
    <property type="match status" value="1"/>
</dbReference>
<evidence type="ECO:0000256" key="2">
    <source>
        <dbReference type="ARBA" id="ARBA00022448"/>
    </source>
</evidence>
<dbReference type="InterPro" id="IPR011989">
    <property type="entry name" value="ARM-like"/>
</dbReference>
<accession>A0AAV9MWI4</accession>
<dbReference type="PANTHER" id="PTHR10997">
    <property type="entry name" value="IMPORTIN-7, 8, 11"/>
    <property type="match status" value="1"/>
</dbReference>
<keyword evidence="2" id="KW-0813">Transport</keyword>
<evidence type="ECO:0000313" key="6">
    <source>
        <dbReference type="EMBL" id="KAK5046068.1"/>
    </source>
</evidence>
<protein>
    <recommendedName>
        <fullName evidence="5">Importin N-terminal domain-containing protein</fullName>
    </recommendedName>
</protein>
<dbReference type="RefSeq" id="XP_064701667.1">
    <property type="nucleotide sequence ID" value="XM_064852070.1"/>
</dbReference>
<dbReference type="Gene3D" id="1.25.10.10">
    <property type="entry name" value="Leucine-rich Repeat Variant"/>
    <property type="match status" value="1"/>
</dbReference>
<dbReference type="GO" id="GO:0005829">
    <property type="term" value="C:cytosol"/>
    <property type="evidence" value="ECO:0007669"/>
    <property type="project" value="TreeGrafter"/>
</dbReference>
<dbReference type="GeneID" id="89976688"/>
<evidence type="ECO:0000256" key="3">
    <source>
        <dbReference type="ARBA" id="ARBA00022927"/>
    </source>
</evidence>
<feature type="domain" description="Importin N-terminal" evidence="5">
    <location>
        <begin position="23"/>
        <end position="101"/>
    </location>
</feature>
<dbReference type="InterPro" id="IPR056840">
    <property type="entry name" value="HEAT_IPO9_central"/>
</dbReference>
<organism evidence="6 7">
    <name type="scientific">Exophiala bonariae</name>
    <dbReference type="NCBI Taxonomy" id="1690606"/>
    <lineage>
        <taxon>Eukaryota</taxon>
        <taxon>Fungi</taxon>
        <taxon>Dikarya</taxon>
        <taxon>Ascomycota</taxon>
        <taxon>Pezizomycotina</taxon>
        <taxon>Eurotiomycetes</taxon>
        <taxon>Chaetothyriomycetidae</taxon>
        <taxon>Chaetothyriales</taxon>
        <taxon>Herpotrichiellaceae</taxon>
        <taxon>Exophiala</taxon>
    </lineage>
</organism>
<dbReference type="Pfam" id="PF25018">
    <property type="entry name" value="HEAT_IPO9_c"/>
    <property type="match status" value="1"/>
</dbReference>
<dbReference type="GO" id="GO:0006606">
    <property type="term" value="P:protein import into nucleus"/>
    <property type="evidence" value="ECO:0007669"/>
    <property type="project" value="TreeGrafter"/>
</dbReference>
<reference evidence="6 7" key="1">
    <citation type="submission" date="2023-08" db="EMBL/GenBank/DDBJ databases">
        <title>Black Yeasts Isolated from many extreme environments.</title>
        <authorList>
            <person name="Coleine C."/>
            <person name="Stajich J.E."/>
            <person name="Selbmann L."/>
        </authorList>
    </citation>
    <scope>NUCLEOTIDE SEQUENCE [LARGE SCALE GENOMIC DNA]</scope>
    <source>
        <strain evidence="6 7">CCFEE 5792</strain>
    </source>
</reference>
<dbReference type="GO" id="GO:0031267">
    <property type="term" value="F:small GTPase binding"/>
    <property type="evidence" value="ECO:0007669"/>
    <property type="project" value="InterPro"/>
</dbReference>
<evidence type="ECO:0000256" key="1">
    <source>
        <dbReference type="ARBA" id="ARBA00004123"/>
    </source>
</evidence>
<keyword evidence="4" id="KW-0539">Nucleus</keyword>
<gene>
    <name evidence="6" type="ORF">LTR84_008525</name>
</gene>
<dbReference type="PANTHER" id="PTHR10997:SF9">
    <property type="entry name" value="IMPORTIN-9"/>
    <property type="match status" value="1"/>
</dbReference>
<evidence type="ECO:0000259" key="5">
    <source>
        <dbReference type="PROSITE" id="PS50166"/>
    </source>
</evidence>
<dbReference type="PROSITE" id="PS50166">
    <property type="entry name" value="IMPORTIN_B_NT"/>
    <property type="match status" value="1"/>
</dbReference>
<evidence type="ECO:0000313" key="7">
    <source>
        <dbReference type="Proteomes" id="UP001358417"/>
    </source>
</evidence>
<evidence type="ECO:0000256" key="4">
    <source>
        <dbReference type="ARBA" id="ARBA00023242"/>
    </source>
</evidence>
<comment type="caution">
    <text evidence="6">The sequence shown here is derived from an EMBL/GenBank/DDBJ whole genome shotgun (WGS) entry which is preliminary data.</text>
</comment>
<dbReference type="SMART" id="SM00913">
    <property type="entry name" value="IBN_N"/>
    <property type="match status" value="1"/>
</dbReference>
<name>A0AAV9MWI4_9EURO</name>
<comment type="subcellular location">
    <subcellularLocation>
        <location evidence="1">Nucleus</location>
    </subcellularLocation>
</comment>
<proteinExistence type="predicted"/>
<dbReference type="InterPro" id="IPR016024">
    <property type="entry name" value="ARM-type_fold"/>
</dbReference>
<dbReference type="InterPro" id="IPR001494">
    <property type="entry name" value="Importin-beta_N"/>
</dbReference>